<evidence type="ECO:0000256" key="3">
    <source>
        <dbReference type="ARBA" id="ARBA00004496"/>
    </source>
</evidence>
<dbReference type="SMART" id="SM00028">
    <property type="entry name" value="TPR"/>
    <property type="match status" value="5"/>
</dbReference>
<dbReference type="eggNOG" id="COG4585">
    <property type="taxonomic scope" value="Bacteria"/>
</dbReference>
<accession>F2IEA3</accession>
<evidence type="ECO:0000256" key="9">
    <source>
        <dbReference type="ARBA" id="ARBA00022723"/>
    </source>
</evidence>
<keyword evidence="12" id="KW-0902">Two-component regulatory system</keyword>
<evidence type="ECO:0000256" key="10">
    <source>
        <dbReference type="ARBA" id="ARBA00022777"/>
    </source>
</evidence>
<evidence type="ECO:0000256" key="11">
    <source>
        <dbReference type="ARBA" id="ARBA00023004"/>
    </source>
</evidence>
<evidence type="ECO:0000256" key="12">
    <source>
        <dbReference type="ARBA" id="ARBA00023012"/>
    </source>
</evidence>
<keyword evidence="20" id="KW-1185">Reference proteome</keyword>
<evidence type="ECO:0000259" key="18">
    <source>
        <dbReference type="PROSITE" id="PS50109"/>
    </source>
</evidence>
<dbReference type="RefSeq" id="WP_013685195.1">
    <property type="nucleotide sequence ID" value="NC_015321.1"/>
</dbReference>
<dbReference type="InterPro" id="IPR003594">
    <property type="entry name" value="HATPase_dom"/>
</dbReference>
<keyword evidence="16" id="KW-0802">TPR repeat</keyword>
<keyword evidence="10 19" id="KW-0418">Kinase</keyword>
<keyword evidence="11" id="KW-0408">Iron</keyword>
<dbReference type="GO" id="GO:0000155">
    <property type="term" value="F:phosphorelay sensor kinase activity"/>
    <property type="evidence" value="ECO:0007669"/>
    <property type="project" value="InterPro"/>
</dbReference>
<dbReference type="KEGG" id="fte:Fluta_0413"/>
<comment type="subcellular location">
    <subcellularLocation>
        <location evidence="3">Cytoplasm</location>
    </subcellularLocation>
</comment>
<dbReference type="CDD" id="cd16917">
    <property type="entry name" value="HATPase_UhpB-NarQ-NarX-like"/>
    <property type="match status" value="1"/>
</dbReference>
<organism evidence="19 20">
    <name type="scientific">Fluviicola taffensis (strain DSM 16823 / NCIMB 13979 / RW262)</name>
    <dbReference type="NCBI Taxonomy" id="755732"/>
    <lineage>
        <taxon>Bacteria</taxon>
        <taxon>Pseudomonadati</taxon>
        <taxon>Bacteroidota</taxon>
        <taxon>Flavobacteriia</taxon>
        <taxon>Flavobacteriales</taxon>
        <taxon>Crocinitomicaceae</taxon>
        <taxon>Fluviicola</taxon>
    </lineage>
</organism>
<keyword evidence="7" id="KW-0963">Cytoplasm</keyword>
<feature type="transmembrane region" description="Helical" evidence="17">
    <location>
        <begin position="430"/>
        <end position="453"/>
    </location>
</feature>
<evidence type="ECO:0000256" key="5">
    <source>
        <dbReference type="ARBA" id="ARBA00017322"/>
    </source>
</evidence>
<dbReference type="eggNOG" id="COG0457">
    <property type="taxonomic scope" value="Bacteria"/>
</dbReference>
<dbReference type="Pfam" id="PF07730">
    <property type="entry name" value="HisKA_3"/>
    <property type="match status" value="1"/>
</dbReference>
<keyword evidence="6" id="KW-0004">4Fe-4S</keyword>
<keyword evidence="17" id="KW-0472">Membrane</keyword>
<dbReference type="Proteomes" id="UP000007463">
    <property type="component" value="Chromosome"/>
</dbReference>
<dbReference type="SUPFAM" id="SSF48452">
    <property type="entry name" value="TPR-like"/>
    <property type="match status" value="1"/>
</dbReference>
<reference evidence="20" key="2">
    <citation type="submission" date="2011-02" db="EMBL/GenBank/DDBJ databases">
        <title>The complete genome of Fluviicola taffensis DSM 16823.</title>
        <authorList>
            <consortium name="US DOE Joint Genome Institute (JGI-PGF)"/>
            <person name="Lucas S."/>
            <person name="Copeland A."/>
            <person name="Lapidus A."/>
            <person name="Bruce D."/>
            <person name="Goodwin L."/>
            <person name="Pitluck S."/>
            <person name="Kyrpides N."/>
            <person name="Mavromatis K."/>
            <person name="Ivanova N."/>
            <person name="Mikhailova N."/>
            <person name="Pagani I."/>
            <person name="Chertkov O."/>
            <person name="Detter J.C."/>
            <person name="Han C."/>
            <person name="Tapia R."/>
            <person name="Land M."/>
            <person name="Hauser L."/>
            <person name="Markowitz V."/>
            <person name="Cheng J.-F."/>
            <person name="Hugenholtz P."/>
            <person name="Woyke T."/>
            <person name="Wu D."/>
            <person name="Tindall B."/>
            <person name="Pomrenke H.G."/>
            <person name="Brambilla E."/>
            <person name="Klenk H.-P."/>
            <person name="Eisen J.A."/>
        </authorList>
    </citation>
    <scope>NUCLEOTIDE SEQUENCE [LARGE SCALE GENOMIC DNA]</scope>
    <source>
        <strain evidence="20">DSM 16823 / RW262 / RW262</strain>
    </source>
</reference>
<evidence type="ECO:0000256" key="1">
    <source>
        <dbReference type="ARBA" id="ARBA00000085"/>
    </source>
</evidence>
<evidence type="ECO:0000256" key="7">
    <source>
        <dbReference type="ARBA" id="ARBA00022490"/>
    </source>
</evidence>
<sequence length="693" mass="79207" precursor="true">MKIGVILFLLVTGTCFCQDIGELSNKFTQSKTKHLKMVYASELAWKWRNINPDSSFRYGKIALNISRKLGDKKTEAYSLSDIGSYYKHIEQYKRSYYYLMESLRIRKRIGISKDIASSHNQLGLLFKQQERFDSAIVHFQKGIQTLTHDQQSMKGSLIDGLGMCFMHIGKFQKALFYVSQSLRIAEHLNDSLSIGQSHQNLGVIYEKQGAPRLALVEFKTAERIYSGLKNQNGIFESIINQATVYQQLGEISKADTHFIRAEDLCHKINFLDYLPTIWFNRAELYLEKDPERSLLLYKLVFQNANSGDKNVLKVSSMLGLMDASIRSKKLDDATYWKAQLEKNTPLSSLSLRKDFMDLCIKYSQMKGDFESAFRYNQDYIRIRDSIDFLTLNNLETLSLLEKAQSKEKISNEKLKRLKVAEKAKENQTRMWLIIMFIVMILLSVSVLTMALIYKMRLEKKRNELNEQQLQQEMTDLVHGSDLRVLEESLNVESKTRKDIGKDLHDNLGSKLAVVQIMLESFRKKTQDSSNETQEKLLTAIQLVDDSCNDLRTISRNLVNIRVNETGLIDSIAALCNNITENTALRVAFQSEKEPLLSNVTSRKDILATISLLIHNILCHSEATEAEVILEGSEEQLSIIVRDNGIGFDQNTLKHAEGIGLQNARERIEAMQGTIKVLSEKGNGTTIFIQLPII</sequence>
<dbReference type="GO" id="GO:0005737">
    <property type="term" value="C:cytoplasm"/>
    <property type="evidence" value="ECO:0007669"/>
    <property type="project" value="UniProtKB-SubCell"/>
</dbReference>
<dbReference type="InterPro" id="IPR011990">
    <property type="entry name" value="TPR-like_helical_dom_sf"/>
</dbReference>
<dbReference type="Pfam" id="PF02518">
    <property type="entry name" value="HATPase_c"/>
    <property type="match status" value="1"/>
</dbReference>
<keyword evidence="9" id="KW-0479">Metal-binding</keyword>
<proteinExistence type="predicted"/>
<dbReference type="GO" id="GO:0051539">
    <property type="term" value="F:4 iron, 4 sulfur cluster binding"/>
    <property type="evidence" value="ECO:0007669"/>
    <property type="project" value="UniProtKB-KW"/>
</dbReference>
<evidence type="ECO:0000256" key="4">
    <source>
        <dbReference type="ARBA" id="ARBA00012438"/>
    </source>
</evidence>
<protein>
    <recommendedName>
        <fullName evidence="5">Oxygen sensor histidine kinase NreB</fullName>
        <ecNumber evidence="4">2.7.13.3</ecNumber>
    </recommendedName>
    <alternativeName>
        <fullName evidence="15">Nitrogen regulation protein B</fullName>
    </alternativeName>
</protein>
<dbReference type="HOGENOM" id="CLU_397279_0_0_10"/>
<keyword evidence="17" id="KW-0812">Transmembrane</keyword>
<dbReference type="InterPro" id="IPR004358">
    <property type="entry name" value="Sig_transdc_His_kin-like_C"/>
</dbReference>
<dbReference type="PRINTS" id="PR00344">
    <property type="entry name" value="BCTRLSENSOR"/>
</dbReference>
<dbReference type="OrthoDB" id="9778366at2"/>
<dbReference type="GO" id="GO:0016020">
    <property type="term" value="C:membrane"/>
    <property type="evidence" value="ECO:0007669"/>
    <property type="project" value="InterPro"/>
</dbReference>
<dbReference type="InterPro" id="IPR050482">
    <property type="entry name" value="Sensor_HK_TwoCompSys"/>
</dbReference>
<evidence type="ECO:0000256" key="16">
    <source>
        <dbReference type="PROSITE-ProRule" id="PRU00339"/>
    </source>
</evidence>
<dbReference type="Gene3D" id="1.25.40.10">
    <property type="entry name" value="Tetratricopeptide repeat domain"/>
    <property type="match status" value="2"/>
</dbReference>
<evidence type="ECO:0000256" key="6">
    <source>
        <dbReference type="ARBA" id="ARBA00022485"/>
    </source>
</evidence>
<evidence type="ECO:0000256" key="13">
    <source>
        <dbReference type="ARBA" id="ARBA00023014"/>
    </source>
</evidence>
<dbReference type="EC" id="2.7.13.3" evidence="4"/>
<dbReference type="PROSITE" id="PS50005">
    <property type="entry name" value="TPR"/>
    <property type="match status" value="1"/>
</dbReference>
<comment type="function">
    <text evidence="14">Member of the two-component regulatory system NreB/NreC involved in the control of dissimilatory nitrate/nitrite reduction in response to oxygen. NreB functions as a direct oxygen sensor histidine kinase which is autophosphorylated, in the absence of oxygen, probably at the conserved histidine residue, and transfers its phosphate group probably to a conserved aspartate residue of NreC. NreB/NreC activates the expression of the nitrate (narGHJI) and nitrite (nir) reductase operons, as well as the putative nitrate transporter gene narT.</text>
</comment>
<dbReference type="AlphaFoldDB" id="F2IEA3"/>
<dbReference type="GO" id="GO:0046872">
    <property type="term" value="F:metal ion binding"/>
    <property type="evidence" value="ECO:0007669"/>
    <property type="project" value="UniProtKB-KW"/>
</dbReference>
<comment type="catalytic activity">
    <reaction evidence="1">
        <text>ATP + protein L-histidine = ADP + protein N-phospho-L-histidine.</text>
        <dbReference type="EC" id="2.7.13.3"/>
    </reaction>
</comment>
<evidence type="ECO:0000313" key="20">
    <source>
        <dbReference type="Proteomes" id="UP000007463"/>
    </source>
</evidence>
<dbReference type="GO" id="GO:0046983">
    <property type="term" value="F:protein dimerization activity"/>
    <property type="evidence" value="ECO:0007669"/>
    <property type="project" value="InterPro"/>
</dbReference>
<evidence type="ECO:0000256" key="14">
    <source>
        <dbReference type="ARBA" id="ARBA00024827"/>
    </source>
</evidence>
<dbReference type="InterPro" id="IPR036890">
    <property type="entry name" value="HATPase_C_sf"/>
</dbReference>
<gene>
    <name evidence="19" type="ordered locus">Fluta_0413</name>
</gene>
<dbReference type="SMART" id="SM00387">
    <property type="entry name" value="HATPase_c"/>
    <property type="match status" value="1"/>
</dbReference>
<dbReference type="PROSITE" id="PS50109">
    <property type="entry name" value="HIS_KIN"/>
    <property type="match status" value="1"/>
</dbReference>
<dbReference type="Gene3D" id="1.20.5.1930">
    <property type="match status" value="1"/>
</dbReference>
<dbReference type="STRING" id="755732.Fluta_0413"/>
<dbReference type="InterPro" id="IPR019734">
    <property type="entry name" value="TPR_rpt"/>
</dbReference>
<evidence type="ECO:0000256" key="2">
    <source>
        <dbReference type="ARBA" id="ARBA00001966"/>
    </source>
</evidence>
<feature type="domain" description="Histidine kinase" evidence="18">
    <location>
        <begin position="498"/>
        <end position="693"/>
    </location>
</feature>
<feature type="repeat" description="TPR" evidence="16">
    <location>
        <begin position="116"/>
        <end position="149"/>
    </location>
</feature>
<keyword evidence="13" id="KW-0411">Iron-sulfur</keyword>
<evidence type="ECO:0000313" key="19">
    <source>
        <dbReference type="EMBL" id="AEA42421.1"/>
    </source>
</evidence>
<dbReference type="SUPFAM" id="SSF55874">
    <property type="entry name" value="ATPase domain of HSP90 chaperone/DNA topoisomerase II/histidine kinase"/>
    <property type="match status" value="1"/>
</dbReference>
<dbReference type="InterPro" id="IPR011712">
    <property type="entry name" value="Sig_transdc_His_kin_sub3_dim/P"/>
</dbReference>
<comment type="cofactor">
    <cofactor evidence="2">
        <name>[4Fe-4S] cluster</name>
        <dbReference type="ChEBI" id="CHEBI:49883"/>
    </cofactor>
</comment>
<evidence type="ECO:0000256" key="17">
    <source>
        <dbReference type="SAM" id="Phobius"/>
    </source>
</evidence>
<dbReference type="InterPro" id="IPR005467">
    <property type="entry name" value="His_kinase_dom"/>
</dbReference>
<keyword evidence="17" id="KW-1133">Transmembrane helix</keyword>
<dbReference type="EMBL" id="CP002542">
    <property type="protein sequence ID" value="AEA42421.1"/>
    <property type="molecule type" value="Genomic_DNA"/>
</dbReference>
<evidence type="ECO:0000256" key="8">
    <source>
        <dbReference type="ARBA" id="ARBA00022679"/>
    </source>
</evidence>
<dbReference type="PANTHER" id="PTHR24421">
    <property type="entry name" value="NITRATE/NITRITE SENSOR PROTEIN NARX-RELATED"/>
    <property type="match status" value="1"/>
</dbReference>
<evidence type="ECO:0000256" key="15">
    <source>
        <dbReference type="ARBA" id="ARBA00030800"/>
    </source>
</evidence>
<name>F2IEA3_FLUTR</name>
<keyword evidence="8" id="KW-0808">Transferase</keyword>
<reference evidence="19 20" key="1">
    <citation type="journal article" date="2011" name="Stand. Genomic Sci.">
        <title>Complete genome sequence of the gliding freshwater bacterium Fluviicola taffensis type strain (RW262).</title>
        <authorList>
            <person name="Woyke T."/>
            <person name="Chertkov O."/>
            <person name="Lapidus A."/>
            <person name="Nolan M."/>
            <person name="Lucas S."/>
            <person name="Del Rio T.G."/>
            <person name="Tice H."/>
            <person name="Cheng J.F."/>
            <person name="Tapia R."/>
            <person name="Han C."/>
            <person name="Goodwin L."/>
            <person name="Pitluck S."/>
            <person name="Liolios K."/>
            <person name="Pagani I."/>
            <person name="Ivanova N."/>
            <person name="Huntemann M."/>
            <person name="Mavromatis K."/>
            <person name="Mikhailova N."/>
            <person name="Pati A."/>
            <person name="Chen A."/>
            <person name="Palaniappan K."/>
            <person name="Land M."/>
            <person name="Hauser L."/>
            <person name="Brambilla E.M."/>
            <person name="Rohde M."/>
            <person name="Mwirichia R."/>
            <person name="Sikorski J."/>
            <person name="Tindall B.J."/>
            <person name="Goker M."/>
            <person name="Bristow J."/>
            <person name="Eisen J.A."/>
            <person name="Markowitz V."/>
            <person name="Hugenholtz P."/>
            <person name="Klenk H.P."/>
            <person name="Kyrpides N.C."/>
        </authorList>
    </citation>
    <scope>NUCLEOTIDE SEQUENCE [LARGE SCALE GENOMIC DNA]</scope>
    <source>
        <strain evidence="20">DSM 16823 / RW262 / RW262</strain>
    </source>
</reference>
<dbReference type="Gene3D" id="3.30.565.10">
    <property type="entry name" value="Histidine kinase-like ATPase, C-terminal domain"/>
    <property type="match status" value="1"/>
</dbReference>